<dbReference type="InterPro" id="IPR044946">
    <property type="entry name" value="Restrct_endonuc_typeI_TRD_sf"/>
</dbReference>
<dbReference type="CDD" id="cd17268">
    <property type="entry name" value="RMtype1_S_Ara36733I_TRD1-CR1_like"/>
    <property type="match status" value="1"/>
</dbReference>
<dbReference type="GO" id="GO:0003677">
    <property type="term" value="F:DNA binding"/>
    <property type="evidence" value="ECO:0007669"/>
    <property type="project" value="UniProtKB-KW"/>
</dbReference>
<evidence type="ECO:0000313" key="5">
    <source>
        <dbReference type="EMBL" id="CBG40628.1"/>
    </source>
</evidence>
<dbReference type="SUPFAM" id="SSF116734">
    <property type="entry name" value="DNA methylase specificity domain"/>
    <property type="match status" value="2"/>
</dbReference>
<dbReference type="Gene3D" id="3.90.220.20">
    <property type="entry name" value="DNA methylase specificity domains"/>
    <property type="match status" value="2"/>
</dbReference>
<evidence type="ECO:0000259" key="4">
    <source>
        <dbReference type="Pfam" id="PF01420"/>
    </source>
</evidence>
<dbReference type="CDD" id="cd17281">
    <property type="entry name" value="RMtype1_S_HpyAXIII_TRD1-CR1_like"/>
    <property type="match status" value="1"/>
</dbReference>
<evidence type="ECO:0000256" key="1">
    <source>
        <dbReference type="ARBA" id="ARBA00010923"/>
    </source>
</evidence>
<comment type="similarity">
    <text evidence="1">Belongs to the type-I restriction system S methylase family.</text>
</comment>
<dbReference type="PANTHER" id="PTHR43140:SF1">
    <property type="entry name" value="TYPE I RESTRICTION ENZYME ECOKI SPECIFICITY SUBUNIT"/>
    <property type="match status" value="1"/>
</dbReference>
<evidence type="ECO:0000313" key="6">
    <source>
        <dbReference type="Proteomes" id="UP000001522"/>
    </source>
</evidence>
<keyword evidence="6" id="KW-1185">Reference proteome</keyword>
<name>D3UJF2_HELM1</name>
<dbReference type="eggNOG" id="COG0732">
    <property type="taxonomic scope" value="Bacteria"/>
</dbReference>
<feature type="domain" description="Type I restriction modification DNA specificity" evidence="4">
    <location>
        <begin position="237"/>
        <end position="416"/>
    </location>
</feature>
<dbReference type="GO" id="GO:0009307">
    <property type="term" value="P:DNA restriction-modification system"/>
    <property type="evidence" value="ECO:0007669"/>
    <property type="project" value="UniProtKB-KW"/>
</dbReference>
<feature type="domain" description="Type I restriction modification DNA specificity" evidence="4">
    <location>
        <begin position="13"/>
        <end position="188"/>
    </location>
</feature>
<dbReference type="PANTHER" id="PTHR43140">
    <property type="entry name" value="TYPE-1 RESTRICTION ENZYME ECOKI SPECIFICITY PROTEIN"/>
    <property type="match status" value="1"/>
</dbReference>
<dbReference type="Pfam" id="PF01420">
    <property type="entry name" value="Methylase_S"/>
    <property type="match status" value="2"/>
</dbReference>
<keyword evidence="2" id="KW-0680">Restriction system</keyword>
<dbReference type="Proteomes" id="UP000001522">
    <property type="component" value="Chromosome"/>
</dbReference>
<sequence>MNSVEKLLQTLCPHGVEFKTLEEVFTIGNGYTPSKKNPEFWENGNIPWFRMEDIRQNGRILEDSIQHITPKALKGGKLFPKGSIIISTTATIGEHALLIVDSLANQRFTFLSKKVNCDIALDEKYFFYHCFVLGEWCRKNINVSGFASVDMAAFRKYKFPLPPLEVQREIVKILDTFTELNTELNTELKLRKKQYEYYRNWLLSFGDVDASKEGAEQRLRDKSYPKALKALLLSLCPHGVEFRKLGEVGRFTRGNGLLKSNLQTHGKPVVHYGQIYTRYGLATEKTISYVSETLFAKLKKAKPKDILIAVTSENVKDVGKSTVWLGDEEVAFSGEMYSYSTDQNPKFIAYYFQTSKFQKEKEKIVTGTKVIRIHEDDLKQIKIPLPPLEVQREIVKILDDFSTLTEDLSSGIPAEIAARKKQYEYYRDKLLTFTPLIKEGE</sequence>
<accession>D3UJF2</accession>
<reference evidence="5 6" key="1">
    <citation type="journal article" date="2010" name="BMC Genomics">
        <title>Comparative genomics and proteomics of Helicobacter mustelae, an ulcerogenic and carcinogenic gastric pathogen.</title>
        <authorList>
            <person name="O'Toole P.W."/>
            <person name="Snelling W.J."/>
            <person name="Canchaya C."/>
            <person name="Forde B.M."/>
            <person name="Hardie K.R."/>
            <person name="Josenhans C."/>
            <person name="Graham R.L.J."/>
            <person name="McMullan G."/>
            <person name="Parkhill J."/>
            <person name="Belda E."/>
            <person name="Bentley S.D."/>
        </authorList>
    </citation>
    <scope>NUCLEOTIDE SEQUENCE [LARGE SCALE GENOMIC DNA]</scope>
    <source>
        <strain evidence="6">ATCC 43772 / LMG 18044 / NCTC 12198 / 12198</strain>
    </source>
</reference>
<dbReference type="InterPro" id="IPR000055">
    <property type="entry name" value="Restrct_endonuc_typeI_TRD"/>
</dbReference>
<dbReference type="InterPro" id="IPR051212">
    <property type="entry name" value="Type-I_RE_S_subunit"/>
</dbReference>
<dbReference type="RefSeq" id="WP_013023694.1">
    <property type="nucleotide sequence ID" value="NC_013949.1"/>
</dbReference>
<dbReference type="REBASE" id="24893">
    <property type="entry name" value="S.HmuAORF13750P"/>
</dbReference>
<keyword evidence="3" id="KW-0238">DNA-binding</keyword>
<protein>
    <submittedName>
        <fullName evidence="5">Putative type I restriction-modification system S protein</fullName>
    </submittedName>
</protein>
<proteinExistence type="inferred from homology"/>
<gene>
    <name evidence="5" type="ordered locus">HMU13750</name>
</gene>
<dbReference type="EMBL" id="FN555004">
    <property type="protein sequence ID" value="CBG40628.1"/>
    <property type="molecule type" value="Genomic_DNA"/>
</dbReference>
<dbReference type="HOGENOM" id="CLU_021095_6_0_7"/>
<evidence type="ECO:0000256" key="2">
    <source>
        <dbReference type="ARBA" id="ARBA00022747"/>
    </source>
</evidence>
<organism evidence="5 6">
    <name type="scientific">Helicobacter mustelae (strain ATCC 43772 / CCUG 25715 / CIP 103759 / LMG 18044 / NCTC 12198 / R85-136P)</name>
    <name type="common">Campylobacter mustelae</name>
    <dbReference type="NCBI Taxonomy" id="679897"/>
    <lineage>
        <taxon>Bacteria</taxon>
        <taxon>Pseudomonadati</taxon>
        <taxon>Campylobacterota</taxon>
        <taxon>Epsilonproteobacteria</taxon>
        <taxon>Campylobacterales</taxon>
        <taxon>Helicobacteraceae</taxon>
        <taxon>Helicobacter</taxon>
    </lineage>
</organism>
<evidence type="ECO:0000256" key="3">
    <source>
        <dbReference type="ARBA" id="ARBA00023125"/>
    </source>
</evidence>
<dbReference type="KEGG" id="hms:HMU13750"/>
<dbReference type="STRING" id="679897.HMU13750"/>
<dbReference type="AlphaFoldDB" id="D3UJF2"/>